<organism evidence="3 4">
    <name type="scientific">Candidatus Corynebacterium faecigallinarum</name>
    <dbReference type="NCBI Taxonomy" id="2838528"/>
    <lineage>
        <taxon>Bacteria</taxon>
        <taxon>Bacillati</taxon>
        <taxon>Actinomycetota</taxon>
        <taxon>Actinomycetes</taxon>
        <taxon>Mycobacteriales</taxon>
        <taxon>Corynebacteriaceae</taxon>
        <taxon>Corynebacterium</taxon>
    </lineage>
</organism>
<protein>
    <submittedName>
        <fullName evidence="3">Helicase-associated domain-containing protein</fullName>
    </submittedName>
</protein>
<dbReference type="InterPro" id="IPR032830">
    <property type="entry name" value="XPB/Ssl2_N"/>
</dbReference>
<accession>A0A9D2QBS1</accession>
<dbReference type="Pfam" id="PF13625">
    <property type="entry name" value="Helicase_C_3"/>
    <property type="match status" value="1"/>
</dbReference>
<feature type="domain" description="Helicase XPB/Ssl2 N-terminal" evidence="2">
    <location>
        <begin position="531"/>
        <end position="653"/>
    </location>
</feature>
<sequence>MPAEPTPSAPTVPDAFPTYSQWLARHNDGDLVDLLWRLRAFHPGGLSVGGSRGSSAAVLGAVTDIAALRRLTALDLAVLQALVIAGAAVDPVNSEDLVGELDELFDLAGTPATHRPDASAIDATVHSLAGWGLVFGPELSLTGPAPTSVATPAAPPAAPGQIMVPSHMPPLFAGVTDIPWVLVDGYRCPVPTADLAGTLAELPARQRRLLQTLEASGGIGHSATLNDPERPLAKMIAAGLLDQVDDQTARLSPRVAASIADRVVPSPGGDFRPVPDPNAVSESDSSRDRVDGAAVSRIVDTARLVAEVLEEMGRCPLRPLNAGGVGVREITRLAKALDQSPETVRETLVLCQHADLIGRGVPLPTPRDAAGPDEQWAVTDRGARFIAAPLSRRWAMLVDGWSRSEHAPCDGAGTQDAHLLEGSLDRARLASLRGVLAEALTIAADTDYASALWRIRPAVAAVTEQEDLDQSVAEAVSLGLVAEGSASSAALALVDVDGADSCSATTATSSTSEDVLTDHLARILPAPVSMLIIQGDMTILAPGLLDTETELMLRQFAEVESTGMASVWRVTRQSMERAVDAGLTSSDILGFLSGMAPEIPQTLTYLVEDTVRTHRRVEPVVATTAASVLTAPDAETMTTLMASPAAEDVGLHLVAPTVAVSSTQLSVVLDALEEDGQVVQVAGVGGDTGAAGAVSVGRGASPTAGMSLVPDPERPDAAREVVDDQLAGAVEAFRRALQHDDDAYGGPGTTGDGVTVHEPHEIMAVLRQAYNQGTQVQINYVNASGSAVREWISVVTMSPVAIVGVTESGGESLRIQPHRVASVTT</sequence>
<keyword evidence="3" id="KW-0378">Hydrolase</keyword>
<evidence type="ECO:0000259" key="2">
    <source>
        <dbReference type="Pfam" id="PF13625"/>
    </source>
</evidence>
<dbReference type="EMBL" id="DWVP01000005">
    <property type="protein sequence ID" value="HJC84624.1"/>
    <property type="molecule type" value="Genomic_DNA"/>
</dbReference>
<feature type="region of interest" description="Disordered" evidence="1">
    <location>
        <begin position="266"/>
        <end position="292"/>
    </location>
</feature>
<evidence type="ECO:0000256" key="1">
    <source>
        <dbReference type="SAM" id="MobiDB-lite"/>
    </source>
</evidence>
<comment type="caution">
    <text evidence="3">The sequence shown here is derived from an EMBL/GenBank/DDBJ whole genome shotgun (WGS) entry which is preliminary data.</text>
</comment>
<reference evidence="3" key="2">
    <citation type="submission" date="2021-04" db="EMBL/GenBank/DDBJ databases">
        <authorList>
            <person name="Gilroy R."/>
        </authorList>
    </citation>
    <scope>NUCLEOTIDE SEQUENCE</scope>
    <source>
        <strain evidence="3">ChiHjej13B12-4958</strain>
    </source>
</reference>
<evidence type="ECO:0000313" key="3">
    <source>
        <dbReference type="EMBL" id="HJC84624.1"/>
    </source>
</evidence>
<keyword evidence="3" id="KW-0547">Nucleotide-binding</keyword>
<dbReference type="Proteomes" id="UP000823858">
    <property type="component" value="Unassembled WGS sequence"/>
</dbReference>
<dbReference type="AlphaFoldDB" id="A0A9D2QBS1"/>
<keyword evidence="3" id="KW-0067">ATP-binding</keyword>
<reference evidence="3" key="1">
    <citation type="journal article" date="2021" name="PeerJ">
        <title>Extensive microbial diversity within the chicken gut microbiome revealed by metagenomics and culture.</title>
        <authorList>
            <person name="Gilroy R."/>
            <person name="Ravi A."/>
            <person name="Getino M."/>
            <person name="Pursley I."/>
            <person name="Horton D.L."/>
            <person name="Alikhan N.F."/>
            <person name="Baker D."/>
            <person name="Gharbi K."/>
            <person name="Hall N."/>
            <person name="Watson M."/>
            <person name="Adriaenssens E.M."/>
            <person name="Foster-Nyarko E."/>
            <person name="Jarju S."/>
            <person name="Secka A."/>
            <person name="Antonio M."/>
            <person name="Oren A."/>
            <person name="Chaudhuri R.R."/>
            <person name="La Ragione R."/>
            <person name="Hildebrand F."/>
            <person name="Pallen M.J."/>
        </authorList>
    </citation>
    <scope>NUCLEOTIDE SEQUENCE</scope>
    <source>
        <strain evidence="3">ChiHjej13B12-4958</strain>
    </source>
</reference>
<evidence type="ECO:0000313" key="4">
    <source>
        <dbReference type="Proteomes" id="UP000823858"/>
    </source>
</evidence>
<dbReference type="GO" id="GO:0004386">
    <property type="term" value="F:helicase activity"/>
    <property type="evidence" value="ECO:0007669"/>
    <property type="project" value="UniProtKB-KW"/>
</dbReference>
<name>A0A9D2QBS1_9CORY</name>
<gene>
    <name evidence="3" type="ORF">H9751_03575</name>
</gene>
<keyword evidence="3" id="KW-0347">Helicase</keyword>
<proteinExistence type="predicted"/>